<keyword evidence="6" id="KW-0564">Palmitate</keyword>
<accession>A0A226BVM5</accession>
<dbReference type="GO" id="GO:0016020">
    <property type="term" value="C:membrane"/>
    <property type="evidence" value="ECO:0007669"/>
    <property type="project" value="UniProtKB-SubCell"/>
</dbReference>
<dbReference type="PROSITE" id="PS51257">
    <property type="entry name" value="PROKAR_LIPOPROTEIN"/>
    <property type="match status" value="1"/>
</dbReference>
<comment type="caution">
    <text evidence="10">The sequence shown here is derived from an EMBL/GenBank/DDBJ whole genome shotgun (WGS) entry which is preliminary data.</text>
</comment>
<evidence type="ECO:0000256" key="5">
    <source>
        <dbReference type="ARBA" id="ARBA00023136"/>
    </source>
</evidence>
<evidence type="ECO:0000259" key="9">
    <source>
        <dbReference type="Pfam" id="PF25198"/>
    </source>
</evidence>
<sequence length="393" mass="43896">MKYKLVCCLIIILLTSLLTGCWSRLEIDERALVMGVGVDETEEGMIQLSIQILLPREHGVAGEGGEGGEESVWVAETTGHTIFDATRNLVTKTGRDIFWQYSEIIVLGEDVAEREVERVLDAFVRDRDARLNQKVLVADGKASDIMNATHEQQAIPSDAVAEMVRAQDTLGKGGTRVTLLDFSQKIKSTGRVAFAPRIELVQEEGEGDELEGEELKISGIAIFDHEDRFASFLEADETRGVNWILGDLDSTLLVLTEEFEEGAEISFEMISLASKVEPDILEDGTPKMAIELELDGNIGEKQPTVDLPIEDHKKILEKKAATVVENEIKSALERTQKLQADVFGFGEAIHNEFPDQWNEIEEEWPDIFAELPSEVEVQVNIRRTGLIRDRFDE</sequence>
<dbReference type="InterPro" id="IPR038501">
    <property type="entry name" value="Spore_GerAC_C_sf"/>
</dbReference>
<dbReference type="EMBL" id="NIQC01000029">
    <property type="protein sequence ID" value="OWZ83046.1"/>
    <property type="molecule type" value="Genomic_DNA"/>
</dbReference>
<dbReference type="Gene3D" id="6.20.190.10">
    <property type="entry name" value="Nutrient germinant receptor protein C, domain 1"/>
    <property type="match status" value="1"/>
</dbReference>
<evidence type="ECO:0000313" key="10">
    <source>
        <dbReference type="EMBL" id="OWZ83046.1"/>
    </source>
</evidence>
<feature type="domain" description="Spore germination GerAC-like C-terminal" evidence="8">
    <location>
        <begin position="218"/>
        <end position="385"/>
    </location>
</feature>
<keyword evidence="4" id="KW-0732">Signal</keyword>
<dbReference type="Pfam" id="PF05504">
    <property type="entry name" value="Spore_GerAC"/>
    <property type="match status" value="1"/>
</dbReference>
<keyword evidence="5" id="KW-0472">Membrane</keyword>
<dbReference type="Gene3D" id="3.30.300.210">
    <property type="entry name" value="Nutrient germinant receptor protein C, domain 3"/>
    <property type="match status" value="1"/>
</dbReference>
<dbReference type="GO" id="GO:0009847">
    <property type="term" value="P:spore germination"/>
    <property type="evidence" value="ECO:0007669"/>
    <property type="project" value="InterPro"/>
</dbReference>
<dbReference type="InterPro" id="IPR057336">
    <property type="entry name" value="GerAC_N"/>
</dbReference>
<evidence type="ECO:0000256" key="7">
    <source>
        <dbReference type="ARBA" id="ARBA00023288"/>
    </source>
</evidence>
<evidence type="ECO:0000256" key="4">
    <source>
        <dbReference type="ARBA" id="ARBA00022729"/>
    </source>
</evidence>
<keyword evidence="11" id="KW-1185">Reference proteome</keyword>
<evidence type="ECO:0000256" key="2">
    <source>
        <dbReference type="ARBA" id="ARBA00007886"/>
    </source>
</evidence>
<dbReference type="Proteomes" id="UP000214588">
    <property type="component" value="Unassembled WGS sequence"/>
</dbReference>
<feature type="domain" description="Spore germination protein N-terminal" evidence="9">
    <location>
        <begin position="24"/>
        <end position="199"/>
    </location>
</feature>
<dbReference type="Pfam" id="PF25198">
    <property type="entry name" value="Spore_GerAC_N"/>
    <property type="match status" value="1"/>
</dbReference>
<proteinExistence type="inferred from homology"/>
<evidence type="ECO:0000256" key="6">
    <source>
        <dbReference type="ARBA" id="ARBA00023139"/>
    </source>
</evidence>
<evidence type="ECO:0000256" key="1">
    <source>
        <dbReference type="ARBA" id="ARBA00004635"/>
    </source>
</evidence>
<dbReference type="AlphaFoldDB" id="A0A226BVM5"/>
<evidence type="ECO:0000256" key="3">
    <source>
        <dbReference type="ARBA" id="ARBA00022544"/>
    </source>
</evidence>
<dbReference type="PANTHER" id="PTHR35789:SF1">
    <property type="entry name" value="SPORE GERMINATION PROTEIN B3"/>
    <property type="match status" value="1"/>
</dbReference>
<keyword evidence="3" id="KW-0309">Germination</keyword>
<comment type="subcellular location">
    <subcellularLocation>
        <location evidence="1">Membrane</location>
        <topology evidence="1">Lipid-anchor</topology>
    </subcellularLocation>
</comment>
<dbReference type="InterPro" id="IPR008844">
    <property type="entry name" value="Spore_GerAC-like"/>
</dbReference>
<dbReference type="NCBIfam" id="TIGR02887">
    <property type="entry name" value="spore_ger_x_C"/>
    <property type="match status" value="1"/>
</dbReference>
<protein>
    <submittedName>
        <fullName evidence="10">Uncharacterized protein</fullName>
    </submittedName>
</protein>
<evidence type="ECO:0000313" key="11">
    <source>
        <dbReference type="Proteomes" id="UP000214588"/>
    </source>
</evidence>
<organism evidence="10 11">
    <name type="scientific">Natranaerobius trueperi</name>
    <dbReference type="NCBI Taxonomy" id="759412"/>
    <lineage>
        <taxon>Bacteria</taxon>
        <taxon>Bacillati</taxon>
        <taxon>Bacillota</taxon>
        <taxon>Clostridia</taxon>
        <taxon>Natranaerobiales</taxon>
        <taxon>Natranaerobiaceae</taxon>
        <taxon>Natranaerobius</taxon>
    </lineage>
</organism>
<dbReference type="OrthoDB" id="9816067at2"/>
<name>A0A226BVM5_9FIRM</name>
<dbReference type="InterPro" id="IPR046953">
    <property type="entry name" value="Spore_GerAC-like_C"/>
</dbReference>
<comment type="similarity">
    <text evidence="2">Belongs to the GerABKC lipoprotein family.</text>
</comment>
<keyword evidence="7" id="KW-0449">Lipoprotein</keyword>
<reference evidence="10 11" key="1">
    <citation type="submission" date="2017-06" db="EMBL/GenBank/DDBJ databases">
        <title>Draft Genome Sequence of Natranaerobius trueperi halophilic, alkalithermophilic bacteria from soda lakes.</title>
        <authorList>
            <person name="Zhao B."/>
        </authorList>
    </citation>
    <scope>NUCLEOTIDE SEQUENCE [LARGE SCALE GENOMIC DNA]</scope>
    <source>
        <strain evidence="10 11">DSM 18760</strain>
    </source>
</reference>
<evidence type="ECO:0000259" key="8">
    <source>
        <dbReference type="Pfam" id="PF05504"/>
    </source>
</evidence>
<dbReference type="PANTHER" id="PTHR35789">
    <property type="entry name" value="SPORE GERMINATION PROTEIN B3"/>
    <property type="match status" value="1"/>
</dbReference>
<gene>
    <name evidence="10" type="ORF">CDO51_10815</name>
</gene>